<evidence type="ECO:0000256" key="3">
    <source>
        <dbReference type="ARBA" id="ARBA00022525"/>
    </source>
</evidence>
<dbReference type="STRING" id="340021.TM5383_01505"/>
<gene>
    <name evidence="7" type="ORF">TM5383_01505</name>
</gene>
<comment type="subcellular location">
    <subcellularLocation>
        <location evidence="2">Secreted</location>
    </subcellularLocation>
</comment>
<feature type="domain" description="Peptidase M10 serralysin C-terminal" evidence="6">
    <location>
        <begin position="79"/>
        <end position="130"/>
    </location>
</feature>
<keyword evidence="3" id="KW-0964">Secreted</keyword>
<name>A0A0P1H208_9RHOB</name>
<dbReference type="AlphaFoldDB" id="A0A0P1H208"/>
<dbReference type="RefSeq" id="WP_058318367.1">
    <property type="nucleotide sequence ID" value="NZ_CYSF01000006.1"/>
</dbReference>
<protein>
    <recommendedName>
        <fullName evidence="6">Peptidase M10 serralysin C-terminal domain-containing protein</fullName>
    </recommendedName>
</protein>
<dbReference type="GO" id="GO:0005615">
    <property type="term" value="C:extracellular space"/>
    <property type="evidence" value="ECO:0007669"/>
    <property type="project" value="InterPro"/>
</dbReference>
<organism evidence="7 8">
    <name type="scientific">Thalassovita mediterranea</name>
    <dbReference type="NCBI Taxonomy" id="340021"/>
    <lineage>
        <taxon>Bacteria</taxon>
        <taxon>Pseudomonadati</taxon>
        <taxon>Pseudomonadota</taxon>
        <taxon>Alphaproteobacteria</taxon>
        <taxon>Rhodobacterales</taxon>
        <taxon>Roseobacteraceae</taxon>
        <taxon>Thalassovita</taxon>
    </lineage>
</organism>
<dbReference type="InterPro" id="IPR001343">
    <property type="entry name" value="Hemolysn_Ca-bd"/>
</dbReference>
<dbReference type="Pfam" id="PF08548">
    <property type="entry name" value="Peptidase_M10_C"/>
    <property type="match status" value="1"/>
</dbReference>
<keyword evidence="4" id="KW-0677">Repeat</keyword>
<evidence type="ECO:0000259" key="6">
    <source>
        <dbReference type="Pfam" id="PF08548"/>
    </source>
</evidence>
<dbReference type="OrthoDB" id="7771506at2"/>
<dbReference type="InterPro" id="IPR011049">
    <property type="entry name" value="Serralysin-like_metalloprot_C"/>
</dbReference>
<evidence type="ECO:0000256" key="5">
    <source>
        <dbReference type="SAM" id="SignalP"/>
    </source>
</evidence>
<dbReference type="Gene3D" id="2.150.10.10">
    <property type="entry name" value="Serralysin-like metalloprotease, C-terminal"/>
    <property type="match status" value="1"/>
</dbReference>
<dbReference type="Proteomes" id="UP000051681">
    <property type="component" value="Unassembled WGS sequence"/>
</dbReference>
<dbReference type="InterPro" id="IPR013858">
    <property type="entry name" value="Peptidase_M10B_C"/>
</dbReference>
<proteinExistence type="predicted"/>
<evidence type="ECO:0000256" key="4">
    <source>
        <dbReference type="ARBA" id="ARBA00022737"/>
    </source>
</evidence>
<dbReference type="SUPFAM" id="SSF51120">
    <property type="entry name" value="beta-Roll"/>
    <property type="match status" value="1"/>
</dbReference>
<evidence type="ECO:0000256" key="2">
    <source>
        <dbReference type="ARBA" id="ARBA00004613"/>
    </source>
</evidence>
<dbReference type="EMBL" id="CYSF01000006">
    <property type="protein sequence ID" value="CUH84297.1"/>
    <property type="molecule type" value="Genomic_DNA"/>
</dbReference>
<feature type="signal peptide" evidence="5">
    <location>
        <begin position="1"/>
        <end position="17"/>
    </location>
</feature>
<sequence length="227" mass="24386">MSLILLMLGIGLLAAFAFDASSDAPDTEDDAVIEDTPRQIMGSEEADLISSLVSTPTDWATASPDEVNDRHPDPFEIHAGAGDDTLVGGNGDSLWGGEGNDTFVYSYDPTSTLPPSTICDFEKGSDTVLLRMGGAPLNAFSDDPSFDLSNLVSVEQSAERTAIKVDSQTALVFASALELNVKWSWGEPDLRGQYENQNDIRNLDGSVYTGNINEIDIIVTRQARFSS</sequence>
<accession>A0A0P1H208</accession>
<feature type="chain" id="PRO_5006063983" description="Peptidase M10 serralysin C-terminal domain-containing protein" evidence="5">
    <location>
        <begin position="18"/>
        <end position="227"/>
    </location>
</feature>
<evidence type="ECO:0000313" key="7">
    <source>
        <dbReference type="EMBL" id="CUH84297.1"/>
    </source>
</evidence>
<comment type="cofactor">
    <cofactor evidence="1">
        <name>Ca(2+)</name>
        <dbReference type="ChEBI" id="CHEBI:29108"/>
    </cofactor>
</comment>
<dbReference type="Pfam" id="PF00353">
    <property type="entry name" value="HemolysinCabind"/>
    <property type="match status" value="1"/>
</dbReference>
<dbReference type="GO" id="GO:0005509">
    <property type="term" value="F:calcium ion binding"/>
    <property type="evidence" value="ECO:0007669"/>
    <property type="project" value="InterPro"/>
</dbReference>
<keyword evidence="5" id="KW-0732">Signal</keyword>
<reference evidence="7 8" key="1">
    <citation type="submission" date="2015-09" db="EMBL/GenBank/DDBJ databases">
        <authorList>
            <consortium name="Swine Surveillance"/>
        </authorList>
    </citation>
    <scope>NUCLEOTIDE SEQUENCE [LARGE SCALE GENOMIC DNA]</scope>
    <source>
        <strain evidence="7 8">CECT 8383</strain>
    </source>
</reference>
<keyword evidence="8" id="KW-1185">Reference proteome</keyword>
<evidence type="ECO:0000313" key="8">
    <source>
        <dbReference type="Proteomes" id="UP000051681"/>
    </source>
</evidence>
<evidence type="ECO:0000256" key="1">
    <source>
        <dbReference type="ARBA" id="ARBA00001913"/>
    </source>
</evidence>